<evidence type="ECO:0000259" key="2">
    <source>
        <dbReference type="Pfam" id="PF20978"/>
    </source>
</evidence>
<dbReference type="GO" id="GO:0030956">
    <property type="term" value="C:glutamyl-tRNA(Gln) amidotransferase complex"/>
    <property type="evidence" value="ECO:0007669"/>
    <property type="project" value="TreeGrafter"/>
</dbReference>
<dbReference type="InterPro" id="IPR003837">
    <property type="entry name" value="GatC"/>
</dbReference>
<organism evidence="3 4">
    <name type="scientific">Podospora didyma</name>
    <dbReference type="NCBI Taxonomy" id="330526"/>
    <lineage>
        <taxon>Eukaryota</taxon>
        <taxon>Fungi</taxon>
        <taxon>Dikarya</taxon>
        <taxon>Ascomycota</taxon>
        <taxon>Pezizomycotina</taxon>
        <taxon>Sordariomycetes</taxon>
        <taxon>Sordariomycetidae</taxon>
        <taxon>Sordariales</taxon>
        <taxon>Podosporaceae</taxon>
        <taxon>Podospora</taxon>
    </lineage>
</organism>
<dbReference type="GO" id="GO:0005739">
    <property type="term" value="C:mitochondrion"/>
    <property type="evidence" value="ECO:0007669"/>
    <property type="project" value="TreeGrafter"/>
</dbReference>
<dbReference type="PANTHER" id="PTHR15004:SF0">
    <property type="entry name" value="GLUTAMYL-TRNA(GLN) AMIDOTRANSFERASE SUBUNIT C, MITOCHONDRIAL"/>
    <property type="match status" value="1"/>
</dbReference>
<dbReference type="PANTHER" id="PTHR15004">
    <property type="entry name" value="GLUTAMYL-TRNA(GLN) AMIDOTRANSFERASE SUBUNIT C, MITOCHONDRIAL"/>
    <property type="match status" value="1"/>
</dbReference>
<name>A0AAE0U1S5_9PEZI</name>
<sequence>MLKTRTISNCRRIGISTTISHPRFSSSSTSSAIPRPQPSEAIDPAALLSNPTWSVRSLLPQPSDPATSSTPPPPTITSSQLHHLLRLSALPLPKSPAAESHMLSVLQSQLSFLQAIQSVDTEGVEPLRSIRDETAAGMAEATIGLNQAQVRAALASEEIMGRCQRPRRQRGAAVDASEAEEWDVLGTASQRAGRYFVVRSGKSGDKDGEIVG</sequence>
<dbReference type="EMBL" id="JAULSW010000003">
    <property type="protein sequence ID" value="KAK3387696.1"/>
    <property type="molecule type" value="Genomic_DNA"/>
</dbReference>
<feature type="region of interest" description="Disordered" evidence="1">
    <location>
        <begin position="18"/>
        <end position="77"/>
    </location>
</feature>
<feature type="compositionally biased region" description="Low complexity" evidence="1">
    <location>
        <begin position="18"/>
        <end position="31"/>
    </location>
</feature>
<feature type="compositionally biased region" description="Low complexity" evidence="1">
    <location>
        <begin position="60"/>
        <end position="69"/>
    </location>
</feature>
<reference evidence="3" key="2">
    <citation type="submission" date="2023-06" db="EMBL/GenBank/DDBJ databases">
        <authorList>
            <consortium name="Lawrence Berkeley National Laboratory"/>
            <person name="Haridas S."/>
            <person name="Hensen N."/>
            <person name="Bonometti L."/>
            <person name="Westerberg I."/>
            <person name="Brannstrom I.O."/>
            <person name="Guillou S."/>
            <person name="Cros-Aarteil S."/>
            <person name="Calhoun S."/>
            <person name="Kuo A."/>
            <person name="Mondo S."/>
            <person name="Pangilinan J."/>
            <person name="Riley R."/>
            <person name="LaButti K."/>
            <person name="Andreopoulos B."/>
            <person name="Lipzen A."/>
            <person name="Chen C."/>
            <person name="Yanf M."/>
            <person name="Daum C."/>
            <person name="Ng V."/>
            <person name="Clum A."/>
            <person name="Steindorff A."/>
            <person name="Ohm R."/>
            <person name="Martin F."/>
            <person name="Silar P."/>
            <person name="Natvig D."/>
            <person name="Lalanne C."/>
            <person name="Gautier V."/>
            <person name="Ament-velasquez S.L."/>
            <person name="Kruys A."/>
            <person name="Hutchinson M.I."/>
            <person name="Powell A.J."/>
            <person name="Barry K."/>
            <person name="Miller A.N."/>
            <person name="Grigoriev I.V."/>
            <person name="Debuchy R."/>
            <person name="Gladieux P."/>
            <person name="Thoren M.H."/>
            <person name="Johannesson H."/>
        </authorList>
    </citation>
    <scope>NUCLEOTIDE SEQUENCE</scope>
    <source>
        <strain evidence="3">CBS 232.78</strain>
    </source>
</reference>
<feature type="domain" description="Glutamyl-tRNA amidotransferase complex subunit Gta3" evidence="2">
    <location>
        <begin position="72"/>
        <end position="127"/>
    </location>
</feature>
<dbReference type="InterPro" id="IPR049545">
    <property type="entry name" value="Gta3_dom"/>
</dbReference>
<gene>
    <name evidence="3" type="ORF">B0H63DRAFT_163689</name>
</gene>
<dbReference type="GO" id="GO:0032543">
    <property type="term" value="P:mitochondrial translation"/>
    <property type="evidence" value="ECO:0007669"/>
    <property type="project" value="TreeGrafter"/>
</dbReference>
<dbReference type="Pfam" id="PF20978">
    <property type="entry name" value="Gta3"/>
    <property type="match status" value="1"/>
</dbReference>
<evidence type="ECO:0000256" key="1">
    <source>
        <dbReference type="SAM" id="MobiDB-lite"/>
    </source>
</evidence>
<comment type="caution">
    <text evidence="3">The sequence shown here is derived from an EMBL/GenBank/DDBJ whole genome shotgun (WGS) entry which is preliminary data.</text>
</comment>
<reference evidence="3" key="1">
    <citation type="journal article" date="2023" name="Mol. Phylogenet. Evol.">
        <title>Genome-scale phylogeny and comparative genomics of the fungal order Sordariales.</title>
        <authorList>
            <person name="Hensen N."/>
            <person name="Bonometti L."/>
            <person name="Westerberg I."/>
            <person name="Brannstrom I.O."/>
            <person name="Guillou S."/>
            <person name="Cros-Aarteil S."/>
            <person name="Calhoun S."/>
            <person name="Haridas S."/>
            <person name="Kuo A."/>
            <person name="Mondo S."/>
            <person name="Pangilinan J."/>
            <person name="Riley R."/>
            <person name="LaButti K."/>
            <person name="Andreopoulos B."/>
            <person name="Lipzen A."/>
            <person name="Chen C."/>
            <person name="Yan M."/>
            <person name="Daum C."/>
            <person name="Ng V."/>
            <person name="Clum A."/>
            <person name="Steindorff A."/>
            <person name="Ohm R.A."/>
            <person name="Martin F."/>
            <person name="Silar P."/>
            <person name="Natvig D.O."/>
            <person name="Lalanne C."/>
            <person name="Gautier V."/>
            <person name="Ament-Velasquez S.L."/>
            <person name="Kruys A."/>
            <person name="Hutchinson M.I."/>
            <person name="Powell A.J."/>
            <person name="Barry K."/>
            <person name="Miller A.N."/>
            <person name="Grigoriev I.V."/>
            <person name="Debuchy R."/>
            <person name="Gladieux P."/>
            <person name="Hiltunen Thoren M."/>
            <person name="Johannesson H."/>
        </authorList>
    </citation>
    <scope>NUCLEOTIDE SEQUENCE</scope>
    <source>
        <strain evidence="3">CBS 232.78</strain>
    </source>
</reference>
<accession>A0AAE0U1S5</accession>
<evidence type="ECO:0000313" key="4">
    <source>
        <dbReference type="Proteomes" id="UP001285441"/>
    </source>
</evidence>
<protein>
    <recommendedName>
        <fullName evidence="2">Glutamyl-tRNA amidotransferase complex subunit Gta3 domain-containing protein</fullName>
    </recommendedName>
</protein>
<evidence type="ECO:0000313" key="3">
    <source>
        <dbReference type="EMBL" id="KAK3387696.1"/>
    </source>
</evidence>
<proteinExistence type="predicted"/>
<keyword evidence="4" id="KW-1185">Reference proteome</keyword>
<dbReference type="GO" id="GO:0070681">
    <property type="term" value="P:glutaminyl-tRNAGln biosynthesis via transamidation"/>
    <property type="evidence" value="ECO:0007669"/>
    <property type="project" value="TreeGrafter"/>
</dbReference>
<dbReference type="AlphaFoldDB" id="A0AAE0U1S5"/>
<dbReference type="Proteomes" id="UP001285441">
    <property type="component" value="Unassembled WGS sequence"/>
</dbReference>
<dbReference type="GO" id="GO:0006450">
    <property type="term" value="P:regulation of translational fidelity"/>
    <property type="evidence" value="ECO:0007669"/>
    <property type="project" value="InterPro"/>
</dbReference>